<gene>
    <name evidence="2" type="ORF">HJG60_008349</name>
</gene>
<reference evidence="2 3" key="1">
    <citation type="journal article" date="2020" name="Nature">
        <title>Six reference-quality genomes reveal evolution of bat adaptations.</title>
        <authorList>
            <person name="Jebb D."/>
            <person name="Huang Z."/>
            <person name="Pippel M."/>
            <person name="Hughes G.M."/>
            <person name="Lavrichenko K."/>
            <person name="Devanna P."/>
            <person name="Winkler S."/>
            <person name="Jermiin L.S."/>
            <person name="Skirmuntt E.C."/>
            <person name="Katzourakis A."/>
            <person name="Burkitt-Gray L."/>
            <person name="Ray D.A."/>
            <person name="Sullivan K.A.M."/>
            <person name="Roscito J.G."/>
            <person name="Kirilenko B.M."/>
            <person name="Davalos L.M."/>
            <person name="Corthals A.P."/>
            <person name="Power M.L."/>
            <person name="Jones G."/>
            <person name="Ransome R.D."/>
            <person name="Dechmann D.K.N."/>
            <person name="Locatelli A.G."/>
            <person name="Puechmaille S.J."/>
            <person name="Fedrigo O."/>
            <person name="Jarvis E.D."/>
            <person name="Hiller M."/>
            <person name="Vernes S.C."/>
            <person name="Myers E.W."/>
            <person name="Teeling E.C."/>
        </authorList>
    </citation>
    <scope>NUCLEOTIDE SEQUENCE [LARGE SCALE GENOMIC DNA]</scope>
    <source>
        <strain evidence="2">Bat1K_MPI-CBG_1</strain>
    </source>
</reference>
<sequence length="174" mass="18634">MVRGCGFCRAGGRLPGRPGCAGRVPVFYEVGDLSTGSVVRRGPLRRKCRAQRPFPAGSVARRDLFLPEVSCAASPFYQTRAERAFCGKQKTDLFTHGVKEVELSTEGAVKAELLAGSAVEVELLRGCGVKASQWDTGASSFPGPERRSKSGTRTRSQQHPRASPCAVSSPARKP</sequence>
<accession>A0A834DQ99</accession>
<dbReference type="Proteomes" id="UP000664940">
    <property type="component" value="Unassembled WGS sequence"/>
</dbReference>
<organism evidence="2 3">
    <name type="scientific">Phyllostomus discolor</name>
    <name type="common">pale spear-nosed bat</name>
    <dbReference type="NCBI Taxonomy" id="89673"/>
    <lineage>
        <taxon>Eukaryota</taxon>
        <taxon>Metazoa</taxon>
        <taxon>Chordata</taxon>
        <taxon>Craniata</taxon>
        <taxon>Vertebrata</taxon>
        <taxon>Euteleostomi</taxon>
        <taxon>Mammalia</taxon>
        <taxon>Eutheria</taxon>
        <taxon>Laurasiatheria</taxon>
        <taxon>Chiroptera</taxon>
        <taxon>Yangochiroptera</taxon>
        <taxon>Phyllostomidae</taxon>
        <taxon>Phyllostominae</taxon>
        <taxon>Phyllostomus</taxon>
    </lineage>
</organism>
<evidence type="ECO:0000313" key="3">
    <source>
        <dbReference type="Proteomes" id="UP000664940"/>
    </source>
</evidence>
<dbReference type="EMBL" id="JABVXQ010000010">
    <property type="protein sequence ID" value="KAF6088526.1"/>
    <property type="molecule type" value="Genomic_DNA"/>
</dbReference>
<feature type="compositionally biased region" description="Basic residues" evidence="1">
    <location>
        <begin position="149"/>
        <end position="158"/>
    </location>
</feature>
<feature type="region of interest" description="Disordered" evidence="1">
    <location>
        <begin position="135"/>
        <end position="174"/>
    </location>
</feature>
<proteinExistence type="predicted"/>
<comment type="caution">
    <text evidence="2">The sequence shown here is derived from an EMBL/GenBank/DDBJ whole genome shotgun (WGS) entry which is preliminary data.</text>
</comment>
<name>A0A834DQ99_9CHIR</name>
<evidence type="ECO:0000256" key="1">
    <source>
        <dbReference type="SAM" id="MobiDB-lite"/>
    </source>
</evidence>
<dbReference type="AlphaFoldDB" id="A0A834DQ99"/>
<evidence type="ECO:0000313" key="2">
    <source>
        <dbReference type="EMBL" id="KAF6088526.1"/>
    </source>
</evidence>
<protein>
    <submittedName>
        <fullName evidence="2">Uncharacterized protein</fullName>
    </submittedName>
</protein>